<evidence type="ECO:0000313" key="3">
    <source>
        <dbReference type="Proteomes" id="UP001346149"/>
    </source>
</evidence>
<dbReference type="Proteomes" id="UP001346149">
    <property type="component" value="Unassembled WGS sequence"/>
</dbReference>
<keyword evidence="1" id="KW-0472">Membrane</keyword>
<accession>A0AAN7KUV4</accession>
<protein>
    <submittedName>
        <fullName evidence="2">Uncharacterized protein</fullName>
    </submittedName>
</protein>
<keyword evidence="3" id="KW-1185">Reference proteome</keyword>
<keyword evidence="1" id="KW-1133">Transmembrane helix</keyword>
<evidence type="ECO:0000256" key="1">
    <source>
        <dbReference type="SAM" id="Phobius"/>
    </source>
</evidence>
<comment type="caution">
    <text evidence="2">The sequence shown here is derived from an EMBL/GenBank/DDBJ whole genome shotgun (WGS) entry which is preliminary data.</text>
</comment>
<reference evidence="2 3" key="1">
    <citation type="journal article" date="2023" name="Hortic Res">
        <title>Pangenome of water caltrop reveals structural variations and asymmetric subgenome divergence after allopolyploidization.</title>
        <authorList>
            <person name="Zhang X."/>
            <person name="Chen Y."/>
            <person name="Wang L."/>
            <person name="Yuan Y."/>
            <person name="Fang M."/>
            <person name="Shi L."/>
            <person name="Lu R."/>
            <person name="Comes H.P."/>
            <person name="Ma Y."/>
            <person name="Chen Y."/>
            <person name="Huang G."/>
            <person name="Zhou Y."/>
            <person name="Zheng Z."/>
            <person name="Qiu Y."/>
        </authorList>
    </citation>
    <scope>NUCLEOTIDE SEQUENCE [LARGE SCALE GENOMIC DNA]</scope>
    <source>
        <strain evidence="2">F231</strain>
    </source>
</reference>
<dbReference type="EMBL" id="JAXQNO010000018">
    <property type="protein sequence ID" value="KAK4776773.1"/>
    <property type="molecule type" value="Genomic_DNA"/>
</dbReference>
<dbReference type="AlphaFoldDB" id="A0AAN7KUV4"/>
<proteinExistence type="predicted"/>
<keyword evidence="1" id="KW-0812">Transmembrane</keyword>
<sequence length="113" mass="12816">MKISDHGIRMSDYWNDRRIFISKSNSGTKKRIDTDGGLRRRRIGCKPKENMTNWDGLTENGIGRRTSEVVTHSVGLIIIFCLYLGVVLFLQLHASTTCTKQFEEAAMMGSPYS</sequence>
<name>A0AAN7KUV4_TRANT</name>
<evidence type="ECO:0000313" key="2">
    <source>
        <dbReference type="EMBL" id="KAK4776773.1"/>
    </source>
</evidence>
<organism evidence="2 3">
    <name type="scientific">Trapa natans</name>
    <name type="common">Water chestnut</name>
    <dbReference type="NCBI Taxonomy" id="22666"/>
    <lineage>
        <taxon>Eukaryota</taxon>
        <taxon>Viridiplantae</taxon>
        <taxon>Streptophyta</taxon>
        <taxon>Embryophyta</taxon>
        <taxon>Tracheophyta</taxon>
        <taxon>Spermatophyta</taxon>
        <taxon>Magnoliopsida</taxon>
        <taxon>eudicotyledons</taxon>
        <taxon>Gunneridae</taxon>
        <taxon>Pentapetalae</taxon>
        <taxon>rosids</taxon>
        <taxon>malvids</taxon>
        <taxon>Myrtales</taxon>
        <taxon>Lythraceae</taxon>
        <taxon>Trapa</taxon>
    </lineage>
</organism>
<gene>
    <name evidence="2" type="ORF">SAY86_005461</name>
</gene>
<feature type="transmembrane region" description="Helical" evidence="1">
    <location>
        <begin position="74"/>
        <end position="94"/>
    </location>
</feature>